<dbReference type="EMBL" id="BARU01022990">
    <property type="protein sequence ID" value="GAH48437.1"/>
    <property type="molecule type" value="Genomic_DNA"/>
</dbReference>
<accession>X1FTW2</accession>
<comment type="caution">
    <text evidence="1">The sequence shown here is derived from an EMBL/GenBank/DDBJ whole genome shotgun (WGS) entry which is preliminary data.</text>
</comment>
<sequence>PKGSGGIGRLSAREVLREEDSWRKGLLFRAGCSRLLPVWGDEREKPYILGDPTFASKMPNGNYLIGGGFSQVVTEVDPDLNIVWEFGEFYVGGADLTHLNIPDRVEYIESRNSVLISDRSNNRILEVDYDTQAVVNNITAITSGPLGRTNAHYDIRHGHLFIADYDNHYVAEIDWNGVEYWNYGAYGVAGAALNRLNHPFGVDVGYLNVIITDRDNHRVLFVPRGAANVAYYYPALAMLNPSVDPGGERVGISTGRDLAVILGTSSGAYIENLWEKSTY</sequence>
<organism evidence="1">
    <name type="scientific">marine sediment metagenome</name>
    <dbReference type="NCBI Taxonomy" id="412755"/>
    <lineage>
        <taxon>unclassified sequences</taxon>
        <taxon>metagenomes</taxon>
        <taxon>ecological metagenomes</taxon>
    </lineage>
</organism>
<name>X1FTW2_9ZZZZ</name>
<dbReference type="SUPFAM" id="SSF101898">
    <property type="entry name" value="NHL repeat"/>
    <property type="match status" value="1"/>
</dbReference>
<dbReference type="Gene3D" id="2.120.10.30">
    <property type="entry name" value="TolB, C-terminal domain"/>
    <property type="match status" value="1"/>
</dbReference>
<evidence type="ECO:0000313" key="1">
    <source>
        <dbReference type="EMBL" id="GAH48437.1"/>
    </source>
</evidence>
<reference evidence="1" key="1">
    <citation type="journal article" date="2014" name="Front. Microbiol.">
        <title>High frequency of phylogenetically diverse reductive dehalogenase-homologous genes in deep subseafloor sedimentary metagenomes.</title>
        <authorList>
            <person name="Kawai M."/>
            <person name="Futagami T."/>
            <person name="Toyoda A."/>
            <person name="Takaki Y."/>
            <person name="Nishi S."/>
            <person name="Hori S."/>
            <person name="Arai W."/>
            <person name="Tsubouchi T."/>
            <person name="Morono Y."/>
            <person name="Uchiyama I."/>
            <person name="Ito T."/>
            <person name="Fujiyama A."/>
            <person name="Inagaki F."/>
            <person name="Takami H."/>
        </authorList>
    </citation>
    <scope>NUCLEOTIDE SEQUENCE</scope>
    <source>
        <strain evidence="1">Expedition CK06-06</strain>
    </source>
</reference>
<feature type="non-terminal residue" evidence="1">
    <location>
        <position position="279"/>
    </location>
</feature>
<proteinExistence type="predicted"/>
<gene>
    <name evidence="1" type="ORF">S03H2_37355</name>
</gene>
<dbReference type="AlphaFoldDB" id="X1FTW2"/>
<evidence type="ECO:0008006" key="2">
    <source>
        <dbReference type="Google" id="ProtNLM"/>
    </source>
</evidence>
<dbReference type="InterPro" id="IPR011042">
    <property type="entry name" value="6-blade_b-propeller_TolB-like"/>
</dbReference>
<protein>
    <recommendedName>
        <fullName evidence="2">SMP-30/Gluconolactonase/LRE-like region domain-containing protein</fullName>
    </recommendedName>
</protein>
<dbReference type="Gene3D" id="2.40.10.500">
    <property type="match status" value="1"/>
</dbReference>
<feature type="non-terminal residue" evidence="1">
    <location>
        <position position="1"/>
    </location>
</feature>